<reference evidence="2" key="2">
    <citation type="submission" date="2018-08" db="UniProtKB">
        <authorList>
            <consortium name="EnsemblPlants"/>
        </authorList>
    </citation>
    <scope>IDENTIFICATION</scope>
    <source>
        <strain evidence="2">Yugu1</strain>
    </source>
</reference>
<organism evidence="2 3">
    <name type="scientific">Setaria italica</name>
    <name type="common">Foxtail millet</name>
    <name type="synonym">Panicum italicum</name>
    <dbReference type="NCBI Taxonomy" id="4555"/>
    <lineage>
        <taxon>Eukaryota</taxon>
        <taxon>Viridiplantae</taxon>
        <taxon>Streptophyta</taxon>
        <taxon>Embryophyta</taxon>
        <taxon>Tracheophyta</taxon>
        <taxon>Spermatophyta</taxon>
        <taxon>Magnoliopsida</taxon>
        <taxon>Liliopsida</taxon>
        <taxon>Poales</taxon>
        <taxon>Poaceae</taxon>
        <taxon>PACMAD clade</taxon>
        <taxon>Panicoideae</taxon>
        <taxon>Panicodae</taxon>
        <taxon>Paniceae</taxon>
        <taxon>Cenchrinae</taxon>
        <taxon>Setaria</taxon>
    </lineage>
</organism>
<dbReference type="eggNOG" id="ENOG502R7AC">
    <property type="taxonomic scope" value="Eukaryota"/>
</dbReference>
<evidence type="ECO:0000256" key="1">
    <source>
        <dbReference type="SAM" id="MobiDB-lite"/>
    </source>
</evidence>
<dbReference type="FunCoup" id="K3YDV6">
    <property type="interactions" value="221"/>
</dbReference>
<feature type="compositionally biased region" description="Low complexity" evidence="1">
    <location>
        <begin position="51"/>
        <end position="61"/>
    </location>
</feature>
<evidence type="ECO:0000313" key="3">
    <source>
        <dbReference type="Proteomes" id="UP000004995"/>
    </source>
</evidence>
<dbReference type="HOGENOM" id="CLU_2175443_0_0_1"/>
<dbReference type="EnsemblPlants" id="KQK99800">
    <property type="protein sequence ID" value="KQK99800"/>
    <property type="gene ID" value="SETIT_012414mg"/>
</dbReference>
<dbReference type="Gramene" id="KQK99800">
    <property type="protein sequence ID" value="KQK99800"/>
    <property type="gene ID" value="SETIT_012414mg"/>
</dbReference>
<proteinExistence type="predicted"/>
<keyword evidence="3" id="KW-1185">Reference proteome</keyword>
<evidence type="ECO:0000313" key="2">
    <source>
        <dbReference type="EnsemblPlants" id="KQK99800"/>
    </source>
</evidence>
<accession>K3YDV6</accession>
<dbReference type="AlphaFoldDB" id="K3YDV6"/>
<protein>
    <submittedName>
        <fullName evidence="2">Uncharacterized protein</fullName>
    </submittedName>
</protein>
<dbReference type="InParanoid" id="K3YDV6"/>
<dbReference type="EMBL" id="AGNK02004573">
    <property type="status" value="NOT_ANNOTATED_CDS"/>
    <property type="molecule type" value="Genomic_DNA"/>
</dbReference>
<dbReference type="Proteomes" id="UP000004995">
    <property type="component" value="Unassembled WGS sequence"/>
</dbReference>
<sequence>MSRCTVKILSPFWNRSDLAAWASRAGKDETCTARRRLSSSSTARRLHRRSASSQSRAARLSFPRHRSSDASLIRHLSEVSSAASSLMCAISSRCRRSFSLGFREPDRPWP</sequence>
<feature type="region of interest" description="Disordered" evidence="1">
    <location>
        <begin position="32"/>
        <end position="68"/>
    </location>
</feature>
<reference evidence="3" key="1">
    <citation type="journal article" date="2012" name="Nat. Biotechnol.">
        <title>Reference genome sequence of the model plant Setaria.</title>
        <authorList>
            <person name="Bennetzen J.L."/>
            <person name="Schmutz J."/>
            <person name="Wang H."/>
            <person name="Percifield R."/>
            <person name="Hawkins J."/>
            <person name="Pontaroli A.C."/>
            <person name="Estep M."/>
            <person name="Feng L."/>
            <person name="Vaughn J.N."/>
            <person name="Grimwood J."/>
            <person name="Jenkins J."/>
            <person name="Barry K."/>
            <person name="Lindquist E."/>
            <person name="Hellsten U."/>
            <person name="Deshpande S."/>
            <person name="Wang X."/>
            <person name="Wu X."/>
            <person name="Mitros T."/>
            <person name="Triplett J."/>
            <person name="Yang X."/>
            <person name="Ye C.Y."/>
            <person name="Mauro-Herrera M."/>
            <person name="Wang L."/>
            <person name="Li P."/>
            <person name="Sharma M."/>
            <person name="Sharma R."/>
            <person name="Ronald P.C."/>
            <person name="Panaud O."/>
            <person name="Kellogg E.A."/>
            <person name="Brutnell T.P."/>
            <person name="Doust A.N."/>
            <person name="Tuskan G.A."/>
            <person name="Rokhsar D."/>
            <person name="Devos K.M."/>
        </authorList>
    </citation>
    <scope>NUCLEOTIDE SEQUENCE [LARGE SCALE GENOMIC DNA]</scope>
    <source>
        <strain evidence="3">cv. Yugu1</strain>
    </source>
</reference>
<name>K3YDV6_SETIT</name>